<dbReference type="Pfam" id="PF07690">
    <property type="entry name" value="MFS_1"/>
    <property type="match status" value="1"/>
</dbReference>
<keyword evidence="3 5" id="KW-1133">Transmembrane helix</keyword>
<dbReference type="InterPro" id="IPR036259">
    <property type="entry name" value="MFS_trans_sf"/>
</dbReference>
<dbReference type="GO" id="GO:0016020">
    <property type="term" value="C:membrane"/>
    <property type="evidence" value="ECO:0007669"/>
    <property type="project" value="UniProtKB-SubCell"/>
</dbReference>
<keyword evidence="7" id="KW-1185">Reference proteome</keyword>
<evidence type="ECO:0000313" key="7">
    <source>
        <dbReference type="Proteomes" id="UP001634394"/>
    </source>
</evidence>
<feature type="transmembrane region" description="Helical" evidence="5">
    <location>
        <begin position="136"/>
        <end position="163"/>
    </location>
</feature>
<dbReference type="PANTHER" id="PTHR23507:SF1">
    <property type="entry name" value="FI18259P1-RELATED"/>
    <property type="match status" value="1"/>
</dbReference>
<evidence type="ECO:0000313" key="6">
    <source>
        <dbReference type="EMBL" id="KAL3873873.1"/>
    </source>
</evidence>
<feature type="transmembrane region" description="Helical" evidence="5">
    <location>
        <begin position="108"/>
        <end position="130"/>
    </location>
</feature>
<feature type="transmembrane region" description="Helical" evidence="5">
    <location>
        <begin position="77"/>
        <end position="96"/>
    </location>
</feature>
<dbReference type="PANTHER" id="PTHR23507">
    <property type="entry name" value="ZGC:174356"/>
    <property type="match status" value="1"/>
</dbReference>
<comment type="caution">
    <text evidence="6">The sequence shown here is derived from an EMBL/GenBank/DDBJ whole genome shotgun (WGS) entry which is preliminary data.</text>
</comment>
<evidence type="ECO:0000256" key="5">
    <source>
        <dbReference type="SAM" id="Phobius"/>
    </source>
</evidence>
<evidence type="ECO:0000256" key="4">
    <source>
        <dbReference type="ARBA" id="ARBA00023136"/>
    </source>
</evidence>
<comment type="subcellular location">
    <subcellularLocation>
        <location evidence="1">Membrane</location>
        <topology evidence="1">Multi-pass membrane protein</topology>
    </subcellularLocation>
</comment>
<evidence type="ECO:0000256" key="2">
    <source>
        <dbReference type="ARBA" id="ARBA00022692"/>
    </source>
</evidence>
<sequence length="448" mass="50244">MAVYISFGRYSFDLKRITVEPLMFLYMFTTFFNLLTLQDLVFQKVCNAKYDNYTCSHLHNASYKTVEDEVQKASSRWILYFNVAMGVPSLFVLLFFMGPVADRVSRKFPLIIPLLGTLLSTVNSLVNSVFMSAPIGFLLIGSAINGVTGGYLAMIMAVFSYISHISSPEYKTIKLGITEAMTFLSGALGTLLSGVILDHTSFVFVFGLLTGILLLALVYTIVWVDDIKPVRDPQHEPVYLRAFVIDSVKETWVFIYLTWKNSKRVMSYIAVSCVVIMLLMVVLVGQADIMLLYTKYEPFEWSQTTLGMFNAVETFLRGLAVLTVLPILKRIFHQRDTVLALIGIISKVFSLLLIGIGKYTSILFLGAIVGIFQGFPSAALRSIMSSSVKPCLVFHMLWQLIFSSSNPYRKVQPGVCFVVVHTWQPVLVVEEEPSKTHGKNHDPQEDTG</sequence>
<evidence type="ECO:0000256" key="3">
    <source>
        <dbReference type="ARBA" id="ARBA00022989"/>
    </source>
</evidence>
<dbReference type="EMBL" id="JBJQND010000006">
    <property type="protein sequence ID" value="KAL3873873.1"/>
    <property type="molecule type" value="Genomic_DNA"/>
</dbReference>
<feature type="transmembrane region" description="Helical" evidence="5">
    <location>
        <begin position="265"/>
        <end position="285"/>
    </location>
</feature>
<evidence type="ECO:0000256" key="1">
    <source>
        <dbReference type="ARBA" id="ARBA00004141"/>
    </source>
</evidence>
<dbReference type="AlphaFoldDB" id="A0ABD3WKV7"/>
<name>A0ABD3WKV7_SINWO</name>
<feature type="transmembrane region" description="Helical" evidence="5">
    <location>
        <begin position="202"/>
        <end position="224"/>
    </location>
</feature>
<protein>
    <recommendedName>
        <fullName evidence="8">Solute carrier family 46 member 3</fullName>
    </recommendedName>
</protein>
<feature type="transmembrane region" description="Helical" evidence="5">
    <location>
        <begin position="305"/>
        <end position="325"/>
    </location>
</feature>
<dbReference type="Proteomes" id="UP001634394">
    <property type="component" value="Unassembled WGS sequence"/>
</dbReference>
<feature type="transmembrane region" description="Helical" evidence="5">
    <location>
        <begin position="21"/>
        <end position="42"/>
    </location>
</feature>
<dbReference type="SUPFAM" id="SSF103473">
    <property type="entry name" value="MFS general substrate transporter"/>
    <property type="match status" value="1"/>
</dbReference>
<reference evidence="6 7" key="1">
    <citation type="submission" date="2024-11" db="EMBL/GenBank/DDBJ databases">
        <title>Chromosome-level genome assembly of the freshwater bivalve Anodonta woodiana.</title>
        <authorList>
            <person name="Chen X."/>
        </authorList>
    </citation>
    <scope>NUCLEOTIDE SEQUENCE [LARGE SCALE GENOMIC DNA]</scope>
    <source>
        <strain evidence="6">MN2024</strain>
        <tissue evidence="6">Gills</tissue>
    </source>
</reference>
<gene>
    <name evidence="6" type="ORF">ACJMK2_036956</name>
</gene>
<dbReference type="Gene3D" id="1.20.1250.20">
    <property type="entry name" value="MFS general substrate transporter like domains"/>
    <property type="match status" value="1"/>
</dbReference>
<feature type="transmembrane region" description="Helical" evidence="5">
    <location>
        <begin position="175"/>
        <end position="196"/>
    </location>
</feature>
<evidence type="ECO:0008006" key="8">
    <source>
        <dbReference type="Google" id="ProtNLM"/>
    </source>
</evidence>
<organism evidence="6 7">
    <name type="scientific">Sinanodonta woodiana</name>
    <name type="common">Chinese pond mussel</name>
    <name type="synonym">Anodonta woodiana</name>
    <dbReference type="NCBI Taxonomy" id="1069815"/>
    <lineage>
        <taxon>Eukaryota</taxon>
        <taxon>Metazoa</taxon>
        <taxon>Spiralia</taxon>
        <taxon>Lophotrochozoa</taxon>
        <taxon>Mollusca</taxon>
        <taxon>Bivalvia</taxon>
        <taxon>Autobranchia</taxon>
        <taxon>Heteroconchia</taxon>
        <taxon>Palaeoheterodonta</taxon>
        <taxon>Unionida</taxon>
        <taxon>Unionoidea</taxon>
        <taxon>Unionidae</taxon>
        <taxon>Unioninae</taxon>
        <taxon>Sinanodonta</taxon>
    </lineage>
</organism>
<keyword evidence="4 5" id="KW-0472">Membrane</keyword>
<proteinExistence type="predicted"/>
<keyword evidence="2 5" id="KW-0812">Transmembrane</keyword>
<accession>A0ABD3WKV7</accession>
<dbReference type="InterPro" id="IPR011701">
    <property type="entry name" value="MFS"/>
</dbReference>